<keyword evidence="1" id="KW-0812">Transmembrane</keyword>
<proteinExistence type="predicted"/>
<dbReference type="EMBL" id="WTYE01000001">
    <property type="protein sequence ID" value="MXP33199.1"/>
    <property type="molecule type" value="Genomic_DNA"/>
</dbReference>
<dbReference type="OrthoDB" id="7198805at2"/>
<protein>
    <submittedName>
        <fullName evidence="2">DUF4350 domain-containing protein</fullName>
    </submittedName>
</protein>
<accession>A0A845ALU1</accession>
<dbReference type="Proteomes" id="UP000446786">
    <property type="component" value="Unassembled WGS sequence"/>
</dbReference>
<name>A0A845ALU1_9SPHN</name>
<dbReference type="EMBL" id="WTYE01000001">
    <property type="protein sequence ID" value="MXP30439.1"/>
    <property type="molecule type" value="Genomic_DNA"/>
</dbReference>
<feature type="transmembrane region" description="Helical" evidence="1">
    <location>
        <begin position="313"/>
        <end position="332"/>
    </location>
</feature>
<comment type="caution">
    <text evidence="2">The sequence shown here is derived from an EMBL/GenBank/DDBJ whole genome shotgun (WGS) entry which is preliminary data.</text>
</comment>
<dbReference type="AlphaFoldDB" id="A0A845ALU1"/>
<evidence type="ECO:0000313" key="2">
    <source>
        <dbReference type="EMBL" id="MXP30439.1"/>
    </source>
</evidence>
<reference evidence="2 4" key="1">
    <citation type="submission" date="2019-12" db="EMBL/GenBank/DDBJ databases">
        <title>Genomic-based taxomic classification of the family Erythrobacteraceae.</title>
        <authorList>
            <person name="Xu L."/>
        </authorList>
    </citation>
    <scope>NUCLEOTIDE SEQUENCE [LARGE SCALE GENOMIC DNA]</scope>
    <source>
        <strain evidence="2 4">JCM 16677</strain>
    </source>
</reference>
<organism evidence="2 4">
    <name type="scientific">Parerythrobacter jejuensis</name>
    <dbReference type="NCBI Taxonomy" id="795812"/>
    <lineage>
        <taxon>Bacteria</taxon>
        <taxon>Pseudomonadati</taxon>
        <taxon>Pseudomonadota</taxon>
        <taxon>Alphaproteobacteria</taxon>
        <taxon>Sphingomonadales</taxon>
        <taxon>Erythrobacteraceae</taxon>
        <taxon>Parerythrobacter</taxon>
    </lineage>
</organism>
<evidence type="ECO:0000256" key="1">
    <source>
        <dbReference type="SAM" id="Phobius"/>
    </source>
</evidence>
<keyword evidence="1" id="KW-1133">Transmembrane helix</keyword>
<feature type="transmembrane region" description="Helical" evidence="1">
    <location>
        <begin position="23"/>
        <end position="42"/>
    </location>
</feature>
<keyword evidence="4" id="KW-1185">Reference proteome</keyword>
<evidence type="ECO:0000313" key="4">
    <source>
        <dbReference type="Proteomes" id="UP000446786"/>
    </source>
</evidence>
<sequence>MASAPAIASAPAANPQAFGKRGVLALVVFGTLAFVALLYLIGAGQMTGPANNGQAHAGSKGLTGYAALVQLLEGEGHDVTVSRSEAQLDDEGLLVLTPPPFTDVEELRDLINRRRYVGPTLVILPKWQTTQASDSDNAKSGWVRLFGAFGLQESLQVHVATLTFEVTVSEDETPTLPRWSGPGSRQGRLPTAEAVQTFSDDSSSLVIPLVTAPQGVLAGYYDDNGYYDALAEAGGVQPNDADTTDMELWNVTIIAEPDLVNNWGLADRSRSELAHLIVDLASEGDDQQVVFDTTLNGLGGSRNLLTLAFEPPFLAATLCLIMALLLVGWRAFKRFGPAAENGPNIAFGKGQLVENGASVIQRTRRVHLLTRPYAALMAARIARSLGLRGHDRATIDDALVRRGLETVSPRLATLENARHRADIIRAARALHSLERTLTR</sequence>
<keyword evidence="1" id="KW-0472">Membrane</keyword>
<gene>
    <name evidence="2" type="ORF">GRI94_01240</name>
    <name evidence="3" type="ORF">GRI94_15330</name>
</gene>
<evidence type="ECO:0000313" key="3">
    <source>
        <dbReference type="EMBL" id="MXP33199.1"/>
    </source>
</evidence>
<dbReference type="RefSeq" id="WP_160777988.1">
    <property type="nucleotide sequence ID" value="NZ_BAAAZF010000001.1"/>
</dbReference>